<feature type="region of interest" description="Disordered" evidence="1">
    <location>
        <begin position="195"/>
        <end position="219"/>
    </location>
</feature>
<dbReference type="InParanoid" id="E4ZPB6"/>
<dbReference type="Proteomes" id="UP000002668">
    <property type="component" value="Genome"/>
</dbReference>
<accession>E4ZPB6</accession>
<dbReference type="HOGENOM" id="CLU_044724_0_0_1"/>
<feature type="compositionally biased region" description="Low complexity" evidence="1">
    <location>
        <begin position="195"/>
        <end position="210"/>
    </location>
</feature>
<feature type="region of interest" description="Disordered" evidence="1">
    <location>
        <begin position="231"/>
        <end position="297"/>
    </location>
</feature>
<dbReference type="eggNOG" id="ENOG502SN8F">
    <property type="taxonomic scope" value="Eukaryota"/>
</dbReference>
<dbReference type="GeneID" id="13282852"/>
<gene>
    <name evidence="2" type="ORF">LEMA_P040420.1</name>
</gene>
<keyword evidence="3" id="KW-1185">Reference proteome</keyword>
<evidence type="ECO:0000313" key="2">
    <source>
        <dbReference type="EMBL" id="CBX93141.1"/>
    </source>
</evidence>
<organism evidence="3">
    <name type="scientific">Leptosphaeria maculans (strain JN3 / isolate v23.1.3 / race Av1-4-5-6-7-8)</name>
    <name type="common">Blackleg fungus</name>
    <name type="synonym">Phoma lingam</name>
    <dbReference type="NCBI Taxonomy" id="985895"/>
    <lineage>
        <taxon>Eukaryota</taxon>
        <taxon>Fungi</taxon>
        <taxon>Dikarya</taxon>
        <taxon>Ascomycota</taxon>
        <taxon>Pezizomycotina</taxon>
        <taxon>Dothideomycetes</taxon>
        <taxon>Pleosporomycetidae</taxon>
        <taxon>Pleosporales</taxon>
        <taxon>Pleosporineae</taxon>
        <taxon>Leptosphaeriaceae</taxon>
        <taxon>Plenodomus</taxon>
        <taxon>Plenodomus lingam/Leptosphaeria maculans species complex</taxon>
    </lineage>
</organism>
<reference evidence="3" key="1">
    <citation type="journal article" date="2011" name="Nat. Commun.">
        <title>Effector diversification within compartments of the Leptosphaeria maculans genome affected by Repeat-Induced Point mutations.</title>
        <authorList>
            <person name="Rouxel T."/>
            <person name="Grandaubert J."/>
            <person name="Hane J.K."/>
            <person name="Hoede C."/>
            <person name="van de Wouw A.P."/>
            <person name="Couloux A."/>
            <person name="Dominguez V."/>
            <person name="Anthouard V."/>
            <person name="Bally P."/>
            <person name="Bourras S."/>
            <person name="Cozijnsen A.J."/>
            <person name="Ciuffetti L.M."/>
            <person name="Degrave A."/>
            <person name="Dilmaghani A."/>
            <person name="Duret L."/>
            <person name="Fudal I."/>
            <person name="Goodwin S.B."/>
            <person name="Gout L."/>
            <person name="Glaser N."/>
            <person name="Linglin J."/>
            <person name="Kema G.H.J."/>
            <person name="Lapalu N."/>
            <person name="Lawrence C.B."/>
            <person name="May K."/>
            <person name="Meyer M."/>
            <person name="Ollivier B."/>
            <person name="Poulain J."/>
            <person name="Schoch C.L."/>
            <person name="Simon A."/>
            <person name="Spatafora J.W."/>
            <person name="Stachowiak A."/>
            <person name="Turgeon B.G."/>
            <person name="Tyler B.M."/>
            <person name="Vincent D."/>
            <person name="Weissenbach J."/>
            <person name="Amselem J."/>
            <person name="Quesneville H."/>
            <person name="Oliver R.P."/>
            <person name="Wincker P."/>
            <person name="Balesdent M.-H."/>
            <person name="Howlett B.J."/>
        </authorList>
    </citation>
    <scope>NUCLEOTIDE SEQUENCE [LARGE SCALE GENOMIC DNA]</scope>
    <source>
        <strain evidence="3">JN3 / isolate v23.1.3 / race Av1-4-5-6-7-8</strain>
    </source>
</reference>
<feature type="region of interest" description="Disordered" evidence="1">
    <location>
        <begin position="1"/>
        <end position="25"/>
    </location>
</feature>
<proteinExistence type="predicted"/>
<dbReference type="OMA" id="WTLGPIK"/>
<dbReference type="EMBL" id="FP929105">
    <property type="protein sequence ID" value="CBX93141.1"/>
    <property type="molecule type" value="Genomic_DNA"/>
</dbReference>
<dbReference type="VEuPathDB" id="FungiDB:LEMA_P040420.1"/>
<dbReference type="STRING" id="985895.E4ZPB6"/>
<dbReference type="AlphaFoldDB" id="E4ZPB6"/>
<evidence type="ECO:0000256" key="1">
    <source>
        <dbReference type="SAM" id="MobiDB-lite"/>
    </source>
</evidence>
<evidence type="ECO:0000313" key="3">
    <source>
        <dbReference type="Proteomes" id="UP000002668"/>
    </source>
</evidence>
<name>E4ZPB6_LEPMJ</name>
<protein>
    <submittedName>
        <fullName evidence="2">Uncharacterized protein</fullName>
    </submittedName>
</protein>
<sequence>MATTSLPIIPPRAASQSQRPKLCINTEQPRIPGKCASLRLDLLSAVSPTVRNTFSNAYDQSAATATSAYTAYTASASASASAPVLGRPTKPRLSIDSNFSSTRATPTSTPDSAATLSSALTSASSSQSASSSIPYKQPHNLASILTNSPARSTLPRKMTTPARPMFPAEKRVSFRTPLEEEITTVKYTLAHSDLQSSLSTLSSNESTTSTMPSGPEAANLKSSLCLDTSHSTCPHQIAEPPSKSPSRPLNCMDPATEISPPRKAPRIGEKRDSSSSDDDSDSCPETPVAGRRKRTRDWRWTLGQLAGKGVSSDEDLIELVTGEESN</sequence>
<feature type="compositionally biased region" description="Low complexity" evidence="1">
    <location>
        <begin position="100"/>
        <end position="114"/>
    </location>
</feature>
<dbReference type="OrthoDB" id="5206740at2759"/>
<feature type="region of interest" description="Disordered" evidence="1">
    <location>
        <begin position="80"/>
        <end position="114"/>
    </location>
</feature>